<feature type="compositionally biased region" description="Basic and acidic residues" evidence="3">
    <location>
        <begin position="700"/>
        <end position="709"/>
    </location>
</feature>
<evidence type="ECO:0000256" key="4">
    <source>
        <dbReference type="SAM" id="SignalP"/>
    </source>
</evidence>
<reference evidence="6 7" key="1">
    <citation type="journal article" date="2019" name="Sci. Rep.">
        <title>Colletotrichum shisoi sp. nov., an anthracnose pathogen of Perilla frutescens in Japan: molecular phylogenetic, morphological and genomic evidence.</title>
        <authorList>
            <person name="Gan P."/>
            <person name="Tsushima A."/>
            <person name="Hiroyama R."/>
            <person name="Narusaka M."/>
            <person name="Takano Y."/>
            <person name="Narusaka Y."/>
            <person name="Kawaradani M."/>
            <person name="Damm U."/>
            <person name="Shirasu K."/>
        </authorList>
    </citation>
    <scope>NUCLEOTIDE SEQUENCE [LARGE SCALE GENOMIC DNA]</scope>
    <source>
        <strain evidence="6 7">PG-2018a</strain>
    </source>
</reference>
<dbReference type="InterPro" id="IPR029058">
    <property type="entry name" value="AB_hydrolase_fold"/>
</dbReference>
<dbReference type="AlphaFoldDB" id="A0A5Q4BFM7"/>
<dbReference type="InterPro" id="IPR050654">
    <property type="entry name" value="AChE-related_enzymes"/>
</dbReference>
<dbReference type="InterPro" id="IPR019826">
    <property type="entry name" value="Carboxylesterase_B_AS"/>
</dbReference>
<accession>A0A5Q4BFM7</accession>
<dbReference type="Proteomes" id="UP000326340">
    <property type="component" value="Unassembled WGS sequence"/>
</dbReference>
<feature type="region of interest" description="Disordered" evidence="3">
    <location>
        <begin position="700"/>
        <end position="733"/>
    </location>
</feature>
<feature type="region of interest" description="Disordered" evidence="3">
    <location>
        <begin position="549"/>
        <end position="573"/>
    </location>
</feature>
<dbReference type="OrthoDB" id="408631at2759"/>
<feature type="signal peptide" evidence="4">
    <location>
        <begin position="1"/>
        <end position="19"/>
    </location>
</feature>
<evidence type="ECO:0000313" key="7">
    <source>
        <dbReference type="Proteomes" id="UP000326340"/>
    </source>
</evidence>
<comment type="similarity">
    <text evidence="1">Belongs to the type-B carboxylesterase/lipase family.</text>
</comment>
<name>A0A5Q4BFM7_9PEZI</name>
<sequence length="748" mass="82302">MCNLKFVATFAGLLASASAGPSVRLGNGLTVQGRIAPDAPKVAEFLGIPYAAPPLDDLRWEPPQPYVVPQSSSPFANGTVLNATSLPPSCWQYISIHPAIQRVDVPEFMIGDAGMDEDCLTASVWVPADAVPAGTQTETGGGGEGLPVIIWFYGGGFETGGTDVPYQMPQNWIQRSQSHILVTFNYRMKLFGFPNSAALEEQNLGLMDQRFAVEWIRDNIAQFGGDPDRMTIWGHSAGAIAVDYYGFAYAEDPIVRGLIMDSGTAHLDQLMNHDASHSNFTFVAQQLGCGNLTDAAAELACMRKVPAEKLERFVADYKDSEVSPSIGFSPQVDNKIVFANYTEKAALGEMSDLPAIIGFNAAEALFLAPYDAENGPDPAVADSLSYTFFWCPTTKTTNERLAAGRTTYRYYYSAVFNNTSPRPWMGAYHGSELPLIFGTHADFRGNSTAFEYELSHVMMDAYAAFVKDSTAGLDAIGWPAYTADSRLVRSYGENNNVTAGRRTLSAVEEECAALGQRAVTKLTTTRIREEGLPNLADIETPVLHPHQTYTKAKMARAKGRRTGRAKGKGKKKASEKNCKASSAAYHPATVLAGLGRVSPCDPMRCSKCRKVRTRLWNTRYQANDPYNFKLNGLQVWASCNHCMWRQSTLSAEDWVELHTPWLFEGYCPCHWFEFGLHKYGYCPATKRMFGSRKRREEVEAAVAKEKMEGAEEDPAAAASDEDEGEEMDIDVEAEDQQQVVQEVAEKQQ</sequence>
<evidence type="ECO:0000256" key="2">
    <source>
        <dbReference type="ARBA" id="ARBA00022801"/>
    </source>
</evidence>
<evidence type="ECO:0000256" key="3">
    <source>
        <dbReference type="SAM" id="MobiDB-lite"/>
    </source>
</evidence>
<dbReference type="GO" id="GO:0052689">
    <property type="term" value="F:carboxylic ester hydrolase activity"/>
    <property type="evidence" value="ECO:0007669"/>
    <property type="project" value="TreeGrafter"/>
</dbReference>
<gene>
    <name evidence="6" type="primary">LIP4</name>
    <name evidence="6" type="ORF">CSHISOI_09859</name>
</gene>
<feature type="domain" description="Carboxylesterase type B" evidence="5">
    <location>
        <begin position="379"/>
        <end position="497"/>
    </location>
</feature>
<evidence type="ECO:0000313" key="6">
    <source>
        <dbReference type="EMBL" id="TQN65566.1"/>
    </source>
</evidence>
<dbReference type="SUPFAM" id="SSF53474">
    <property type="entry name" value="alpha/beta-Hydrolases"/>
    <property type="match status" value="1"/>
</dbReference>
<dbReference type="EMBL" id="PUHP01001559">
    <property type="protein sequence ID" value="TQN65566.1"/>
    <property type="molecule type" value="Genomic_DNA"/>
</dbReference>
<dbReference type="PROSITE" id="PS00122">
    <property type="entry name" value="CARBOXYLESTERASE_B_1"/>
    <property type="match status" value="1"/>
</dbReference>
<dbReference type="Gene3D" id="3.40.50.1820">
    <property type="entry name" value="alpha/beta hydrolase"/>
    <property type="match status" value="2"/>
</dbReference>
<protein>
    <submittedName>
        <fullName evidence="6">Lipase 4</fullName>
    </submittedName>
</protein>
<feature type="domain" description="Carboxylesterase type B" evidence="5">
    <location>
        <begin position="25"/>
        <end position="374"/>
    </location>
</feature>
<feature type="compositionally biased region" description="Basic residues" evidence="3">
    <location>
        <begin position="553"/>
        <end position="571"/>
    </location>
</feature>
<keyword evidence="7" id="KW-1185">Reference proteome</keyword>
<dbReference type="PANTHER" id="PTHR43918">
    <property type="entry name" value="ACETYLCHOLINESTERASE"/>
    <property type="match status" value="1"/>
</dbReference>
<organism evidence="6 7">
    <name type="scientific">Colletotrichum shisoi</name>
    <dbReference type="NCBI Taxonomy" id="2078593"/>
    <lineage>
        <taxon>Eukaryota</taxon>
        <taxon>Fungi</taxon>
        <taxon>Dikarya</taxon>
        <taxon>Ascomycota</taxon>
        <taxon>Pezizomycotina</taxon>
        <taxon>Sordariomycetes</taxon>
        <taxon>Hypocreomycetidae</taxon>
        <taxon>Glomerellales</taxon>
        <taxon>Glomerellaceae</taxon>
        <taxon>Colletotrichum</taxon>
        <taxon>Colletotrichum destructivum species complex</taxon>
    </lineage>
</organism>
<dbReference type="PANTHER" id="PTHR43918:SF4">
    <property type="entry name" value="CARBOXYLIC ESTER HYDROLASE"/>
    <property type="match status" value="1"/>
</dbReference>
<keyword evidence="2" id="KW-0378">Hydrolase</keyword>
<evidence type="ECO:0000256" key="1">
    <source>
        <dbReference type="ARBA" id="ARBA00005964"/>
    </source>
</evidence>
<keyword evidence="4" id="KW-0732">Signal</keyword>
<proteinExistence type="inferred from homology"/>
<feature type="chain" id="PRO_5024880659" evidence="4">
    <location>
        <begin position="20"/>
        <end position="748"/>
    </location>
</feature>
<dbReference type="Pfam" id="PF00135">
    <property type="entry name" value="COesterase"/>
    <property type="match status" value="2"/>
</dbReference>
<feature type="compositionally biased region" description="Acidic residues" evidence="3">
    <location>
        <begin position="710"/>
        <end position="733"/>
    </location>
</feature>
<comment type="caution">
    <text evidence="6">The sequence shown here is derived from an EMBL/GenBank/DDBJ whole genome shotgun (WGS) entry which is preliminary data.</text>
</comment>
<evidence type="ECO:0000259" key="5">
    <source>
        <dbReference type="Pfam" id="PF00135"/>
    </source>
</evidence>
<dbReference type="InterPro" id="IPR002018">
    <property type="entry name" value="CarbesteraseB"/>
</dbReference>